<dbReference type="InterPro" id="IPR014729">
    <property type="entry name" value="Rossmann-like_a/b/a_fold"/>
</dbReference>
<dbReference type="PANTHER" id="PTHR47848:SF1">
    <property type="entry name" value="ADENINE NUCLEOTIDE ALPHA HYDROLASES-LIKE SUPERFAMILY PROTEIN"/>
    <property type="match status" value="1"/>
</dbReference>
<evidence type="ECO:0000259" key="1">
    <source>
        <dbReference type="Pfam" id="PF00582"/>
    </source>
</evidence>
<accession>A0A0K9PVS8</accession>
<proteinExistence type="predicted"/>
<dbReference type="InterPro" id="IPR006016">
    <property type="entry name" value="UspA"/>
</dbReference>
<evidence type="ECO:0000313" key="3">
    <source>
        <dbReference type="Proteomes" id="UP000036987"/>
    </source>
</evidence>
<keyword evidence="2" id="KW-0378">Hydrolase</keyword>
<sequence>MEGQKRVVVVVEESEAANAALGWAVGNFIRPGDIVILLHIHPSSRSRRKMQALRLKGFQLALSFKDRCSAVPEVKVEIVVKEGEQVAVISGLVEEIRASALVIGLHEQSCLYRMTPRNLGSKGLGRCRILAVKHRQEIESTTRTCIGFETVEFSQVEITRICIRPPKIRYQIFPSCAWRKNRRRRGKERG</sequence>
<comment type="caution">
    <text evidence="2">The sequence shown here is derived from an EMBL/GenBank/DDBJ whole genome shotgun (WGS) entry which is preliminary data.</text>
</comment>
<dbReference type="PANTHER" id="PTHR47848">
    <property type="entry name" value="ADENINE NUCLEOTIDE ALPHA HYDROLASES-LIKE SUPERFAMILY PROTEIN"/>
    <property type="match status" value="1"/>
</dbReference>
<dbReference type="AlphaFoldDB" id="A0A0K9PVS8"/>
<protein>
    <submittedName>
        <fullName evidence="2">Adenine nucleotide alpha hydrolases-like protein</fullName>
    </submittedName>
</protein>
<dbReference type="SUPFAM" id="SSF52402">
    <property type="entry name" value="Adenine nucleotide alpha hydrolases-like"/>
    <property type="match status" value="1"/>
</dbReference>
<gene>
    <name evidence="2" type="ORF">ZOSMA_155G00520</name>
</gene>
<dbReference type="Gene3D" id="3.40.50.620">
    <property type="entry name" value="HUPs"/>
    <property type="match status" value="1"/>
</dbReference>
<dbReference type="OMA" id="KIKYRIC"/>
<organism evidence="2 3">
    <name type="scientific">Zostera marina</name>
    <name type="common">Eelgrass</name>
    <dbReference type="NCBI Taxonomy" id="29655"/>
    <lineage>
        <taxon>Eukaryota</taxon>
        <taxon>Viridiplantae</taxon>
        <taxon>Streptophyta</taxon>
        <taxon>Embryophyta</taxon>
        <taxon>Tracheophyta</taxon>
        <taxon>Spermatophyta</taxon>
        <taxon>Magnoliopsida</taxon>
        <taxon>Liliopsida</taxon>
        <taxon>Zosteraceae</taxon>
        <taxon>Zostera</taxon>
    </lineage>
</organism>
<reference evidence="3" key="1">
    <citation type="journal article" date="2016" name="Nature">
        <title>The genome of the seagrass Zostera marina reveals angiosperm adaptation to the sea.</title>
        <authorList>
            <person name="Olsen J.L."/>
            <person name="Rouze P."/>
            <person name="Verhelst B."/>
            <person name="Lin Y.-C."/>
            <person name="Bayer T."/>
            <person name="Collen J."/>
            <person name="Dattolo E."/>
            <person name="De Paoli E."/>
            <person name="Dittami S."/>
            <person name="Maumus F."/>
            <person name="Michel G."/>
            <person name="Kersting A."/>
            <person name="Lauritano C."/>
            <person name="Lohaus R."/>
            <person name="Toepel M."/>
            <person name="Tonon T."/>
            <person name="Vanneste K."/>
            <person name="Amirebrahimi M."/>
            <person name="Brakel J."/>
            <person name="Bostroem C."/>
            <person name="Chovatia M."/>
            <person name="Grimwood J."/>
            <person name="Jenkins J.W."/>
            <person name="Jueterbock A."/>
            <person name="Mraz A."/>
            <person name="Stam W.T."/>
            <person name="Tice H."/>
            <person name="Bornberg-Bauer E."/>
            <person name="Green P.J."/>
            <person name="Pearson G.A."/>
            <person name="Procaccini G."/>
            <person name="Duarte C.M."/>
            <person name="Schmutz J."/>
            <person name="Reusch T.B.H."/>
            <person name="Van de Peer Y."/>
        </authorList>
    </citation>
    <scope>NUCLEOTIDE SEQUENCE [LARGE SCALE GENOMIC DNA]</scope>
    <source>
        <strain evidence="3">cv. Finnish</strain>
    </source>
</reference>
<dbReference type="EMBL" id="LFYR01000607">
    <property type="protein sequence ID" value="KMZ73054.1"/>
    <property type="molecule type" value="Genomic_DNA"/>
</dbReference>
<keyword evidence="3" id="KW-1185">Reference proteome</keyword>
<dbReference type="Proteomes" id="UP000036987">
    <property type="component" value="Unassembled WGS sequence"/>
</dbReference>
<dbReference type="OrthoDB" id="1901889at2759"/>
<feature type="domain" description="UspA" evidence="1">
    <location>
        <begin position="5"/>
        <end position="113"/>
    </location>
</feature>
<evidence type="ECO:0000313" key="2">
    <source>
        <dbReference type="EMBL" id="KMZ73054.1"/>
    </source>
</evidence>
<name>A0A0K9PVS8_ZOSMR</name>
<dbReference type="GO" id="GO:0016787">
    <property type="term" value="F:hydrolase activity"/>
    <property type="evidence" value="ECO:0007669"/>
    <property type="project" value="UniProtKB-KW"/>
</dbReference>
<dbReference type="Pfam" id="PF00582">
    <property type="entry name" value="Usp"/>
    <property type="match status" value="1"/>
</dbReference>